<name>A0A1T5LAV9_9FIRM</name>
<dbReference type="STRING" id="36842.SAMN02194393_02687"/>
<dbReference type="GO" id="GO:0009401">
    <property type="term" value="P:phosphoenolpyruvate-dependent sugar phosphotransferase system"/>
    <property type="evidence" value="ECO:0007669"/>
    <property type="project" value="InterPro"/>
</dbReference>
<keyword evidence="3" id="KW-1185">Reference proteome</keyword>
<keyword evidence="1" id="KW-1133">Transmembrane helix</keyword>
<dbReference type="PROSITE" id="PS51107">
    <property type="entry name" value="PTS_EIIC_TYPE_5"/>
    <property type="match status" value="1"/>
</dbReference>
<keyword evidence="1" id="KW-0812">Transmembrane</keyword>
<organism evidence="2 3">
    <name type="scientific">Maledivibacter halophilus</name>
    <dbReference type="NCBI Taxonomy" id="36842"/>
    <lineage>
        <taxon>Bacteria</taxon>
        <taxon>Bacillati</taxon>
        <taxon>Bacillota</taxon>
        <taxon>Clostridia</taxon>
        <taxon>Peptostreptococcales</taxon>
        <taxon>Caminicellaceae</taxon>
        <taxon>Maledivibacter</taxon>
    </lineage>
</organism>
<feature type="transmembrane region" description="Helical" evidence="1">
    <location>
        <begin position="142"/>
        <end position="167"/>
    </location>
</feature>
<feature type="transmembrane region" description="Helical" evidence="1">
    <location>
        <begin position="64"/>
        <end position="84"/>
    </location>
</feature>
<evidence type="ECO:0000313" key="3">
    <source>
        <dbReference type="Proteomes" id="UP000190285"/>
    </source>
</evidence>
<dbReference type="InterPro" id="IPR004699">
    <property type="entry name" value="PTS_IID_sorb"/>
</dbReference>
<dbReference type="Pfam" id="PF03608">
    <property type="entry name" value="EII-GUT"/>
    <property type="match status" value="1"/>
</dbReference>
<dbReference type="RefSeq" id="WP_079492238.1">
    <property type="nucleotide sequence ID" value="NZ_FUZT01000006.1"/>
</dbReference>
<reference evidence="2 3" key="1">
    <citation type="submission" date="2017-02" db="EMBL/GenBank/DDBJ databases">
        <authorList>
            <person name="Peterson S.W."/>
        </authorList>
    </citation>
    <scope>NUCLEOTIDE SEQUENCE [LARGE SCALE GENOMIC DNA]</scope>
    <source>
        <strain evidence="2 3">M1</strain>
    </source>
</reference>
<dbReference type="OrthoDB" id="9799765at2"/>
<feature type="transmembrane region" description="Helical" evidence="1">
    <location>
        <begin position="22"/>
        <end position="44"/>
    </location>
</feature>
<dbReference type="EMBL" id="FUZT01000006">
    <property type="protein sequence ID" value="SKC73122.1"/>
    <property type="molecule type" value="Genomic_DNA"/>
</dbReference>
<sequence>MNSIVGLAEGFISFFQKTGDQIVANIGGTIPMLLGLLFLINFIIKVIGDKKITRIAEFLGRSTILSYLVLPAFAWFFFSSPGALTMGKFLPEKRKPGFEDALGTTVHPLTSLFPHIVPAELFIWLGVANGITKLGLSTAPLAIRYIITGLILGMVRGILTEKIFIYLMKRNKRQVA</sequence>
<keyword evidence="1" id="KW-0472">Membrane</keyword>
<accession>A0A1T5LAV9</accession>
<evidence type="ECO:0000256" key="1">
    <source>
        <dbReference type="SAM" id="Phobius"/>
    </source>
</evidence>
<evidence type="ECO:0000313" key="2">
    <source>
        <dbReference type="EMBL" id="SKC73122.1"/>
    </source>
</evidence>
<dbReference type="PANTHER" id="PTHR40399">
    <property type="entry name" value="PTS SYSTEM GLUCITOL/SORBITOL-SPECIFIC EIIC COMPONENT"/>
    <property type="match status" value="1"/>
</dbReference>
<proteinExistence type="predicted"/>
<gene>
    <name evidence="2" type="ORF">SAMN02194393_02687</name>
</gene>
<dbReference type="AlphaFoldDB" id="A0A1T5LAV9"/>
<dbReference type="PIRSF" id="PIRSF038321">
    <property type="entry name" value="PTS_glc_srb_IIC"/>
    <property type="match status" value="1"/>
</dbReference>
<dbReference type="PANTHER" id="PTHR40399:SF1">
    <property type="entry name" value="PTS SYSTEM GLUCITOL_SORBITOL-SPECIFIC EIIC COMPONENT"/>
    <property type="match status" value="1"/>
</dbReference>
<protein>
    <submittedName>
        <fullName evidence="2">PTS system, glucitol/sorbitol-specific IIC component</fullName>
    </submittedName>
</protein>
<dbReference type="GO" id="GO:0016020">
    <property type="term" value="C:membrane"/>
    <property type="evidence" value="ECO:0007669"/>
    <property type="project" value="InterPro"/>
</dbReference>
<dbReference type="Proteomes" id="UP000190285">
    <property type="component" value="Unassembled WGS sequence"/>
</dbReference>